<feature type="region of interest" description="Disordered" evidence="1">
    <location>
        <begin position="186"/>
        <end position="208"/>
    </location>
</feature>
<dbReference type="PANTHER" id="PTHR34659">
    <property type="entry name" value="BNAA05G11610D PROTEIN"/>
    <property type="match status" value="1"/>
</dbReference>
<feature type="compositionally biased region" description="Basic and acidic residues" evidence="1">
    <location>
        <begin position="134"/>
        <end position="150"/>
    </location>
</feature>
<dbReference type="Proteomes" id="UP001419268">
    <property type="component" value="Unassembled WGS sequence"/>
</dbReference>
<keyword evidence="3" id="KW-1185">Reference proteome</keyword>
<gene>
    <name evidence="2" type="ORF">Scep_028024</name>
</gene>
<feature type="region of interest" description="Disordered" evidence="1">
    <location>
        <begin position="113"/>
        <end position="164"/>
    </location>
</feature>
<evidence type="ECO:0000256" key="1">
    <source>
        <dbReference type="SAM" id="MobiDB-lite"/>
    </source>
</evidence>
<comment type="caution">
    <text evidence="2">The sequence shown here is derived from an EMBL/GenBank/DDBJ whole genome shotgun (WGS) entry which is preliminary data.</text>
</comment>
<evidence type="ECO:0000313" key="2">
    <source>
        <dbReference type="EMBL" id="KAK9088942.1"/>
    </source>
</evidence>
<organism evidence="2 3">
    <name type="scientific">Stephania cephalantha</name>
    <dbReference type="NCBI Taxonomy" id="152367"/>
    <lineage>
        <taxon>Eukaryota</taxon>
        <taxon>Viridiplantae</taxon>
        <taxon>Streptophyta</taxon>
        <taxon>Embryophyta</taxon>
        <taxon>Tracheophyta</taxon>
        <taxon>Spermatophyta</taxon>
        <taxon>Magnoliopsida</taxon>
        <taxon>Ranunculales</taxon>
        <taxon>Menispermaceae</taxon>
        <taxon>Menispermoideae</taxon>
        <taxon>Cissampelideae</taxon>
        <taxon>Stephania</taxon>
    </lineage>
</organism>
<dbReference type="InterPro" id="IPR053273">
    <property type="entry name" value="CST_Regulator"/>
</dbReference>
<feature type="region of interest" description="Disordered" evidence="1">
    <location>
        <begin position="60"/>
        <end position="97"/>
    </location>
</feature>
<feature type="region of interest" description="Disordered" evidence="1">
    <location>
        <begin position="222"/>
        <end position="272"/>
    </location>
</feature>
<dbReference type="PANTHER" id="PTHR34659:SF1">
    <property type="entry name" value="PROTEIN EGT2"/>
    <property type="match status" value="1"/>
</dbReference>
<name>A0AAP0ECC6_9MAGN</name>
<protein>
    <submittedName>
        <fullName evidence="2">Uncharacterized protein</fullName>
    </submittedName>
</protein>
<evidence type="ECO:0000313" key="3">
    <source>
        <dbReference type="Proteomes" id="UP001419268"/>
    </source>
</evidence>
<feature type="compositionally biased region" description="Low complexity" evidence="1">
    <location>
        <begin position="259"/>
        <end position="268"/>
    </location>
</feature>
<dbReference type="GO" id="GO:0061908">
    <property type="term" value="C:phagophore"/>
    <property type="evidence" value="ECO:0007669"/>
    <property type="project" value="TreeGrafter"/>
</dbReference>
<reference evidence="2 3" key="1">
    <citation type="submission" date="2024-01" db="EMBL/GenBank/DDBJ databases">
        <title>Genome assemblies of Stephania.</title>
        <authorList>
            <person name="Yang L."/>
        </authorList>
    </citation>
    <scope>NUCLEOTIDE SEQUENCE [LARGE SCALE GENOMIC DNA]</scope>
    <source>
        <strain evidence="2">JXDWG</strain>
        <tissue evidence="2">Leaf</tissue>
    </source>
</reference>
<dbReference type="AlphaFoldDB" id="A0AAP0ECC6"/>
<accession>A0AAP0ECC6</accession>
<dbReference type="GO" id="GO:0005776">
    <property type="term" value="C:autophagosome"/>
    <property type="evidence" value="ECO:0007669"/>
    <property type="project" value="TreeGrafter"/>
</dbReference>
<feature type="compositionally biased region" description="Basic and acidic residues" evidence="1">
    <location>
        <begin position="227"/>
        <end position="256"/>
    </location>
</feature>
<dbReference type="EMBL" id="JBBNAG010000012">
    <property type="protein sequence ID" value="KAK9088942.1"/>
    <property type="molecule type" value="Genomic_DNA"/>
</dbReference>
<dbReference type="GO" id="GO:0006950">
    <property type="term" value="P:response to stress"/>
    <property type="evidence" value="ECO:0007669"/>
    <property type="project" value="TreeGrafter"/>
</dbReference>
<proteinExistence type="predicted"/>
<sequence>MDFNLKSLPWLENLCHEFENMYLDLGKKIKHVEDQFETVTANVEDFYAAVVHDIIHHPLNMSEPPKVSNGDACTGADPVKDNPSDNEPGKITSGKISPSISISNEICYGSPPSSISTGEVAGIESSRDGNSSVAHKECVTDTNEDNREDTMATPKLSKETSCGDAADESGFCGFDAPLKESYDSEMCQKSGKLEKLPPPNVAKVAGSEECPRQDLSCSSLLNENEVDDKPIENEKVDDKLNENGENGENGKDKPESVEEVPSSVSSEEGASNAALFDSPKCLERELSRIFLGDDTYNAALTDLPDGVADLVHSGLSYDSKGEDSGLLPSSNISSTKNIDWSAELVKCNVSVEPVVNMNEFEDVKLGESCMVVDSKEIPSISSRARRPRSYKKKIRDVLASRSSKRREYEQLSILHSDLDTVTEVRIEGSIPSMLTKHVVLMDDSYESDWELL</sequence>